<dbReference type="GO" id="GO:0071972">
    <property type="term" value="F:peptidoglycan L,D-transpeptidase activity"/>
    <property type="evidence" value="ECO:0007669"/>
    <property type="project" value="TreeGrafter"/>
</dbReference>
<reference evidence="8" key="2">
    <citation type="submission" date="2013-03" db="EMBL/GenBank/DDBJ databases">
        <title>The Genome Sequence of Oribacterium sp. ACB1.</title>
        <authorList>
            <consortium name="The Broad Institute Genomics Platform"/>
            <consortium name="The Broad Institute Genome Sequencing Center for Infectious Disease"/>
            <person name="Earl A."/>
            <person name="Ward D."/>
            <person name="Feldgarden M."/>
            <person name="Gevers D."/>
            <person name="Sizova M."/>
            <person name="Hazen A."/>
            <person name="Epstein S."/>
            <person name="Walker B."/>
            <person name="Young S."/>
            <person name="Zeng Q."/>
            <person name="Gargeya S."/>
            <person name="Fitzgerald M."/>
            <person name="Haas B."/>
            <person name="Abouelleil A."/>
            <person name="Allen A.W."/>
            <person name="Alvarado L."/>
            <person name="Arachchi H.M."/>
            <person name="Berlin A.M."/>
            <person name="Chapman S.B."/>
            <person name="Gainer-Dewar J."/>
            <person name="Goldberg J."/>
            <person name="Griggs A."/>
            <person name="Gujja S."/>
            <person name="Hansen M."/>
            <person name="Howarth C."/>
            <person name="Imamovic A."/>
            <person name="Ireland A."/>
            <person name="Larimer J."/>
            <person name="McCowan C."/>
            <person name="Murphy C."/>
            <person name="Pearson M."/>
            <person name="Poon T.W."/>
            <person name="Priest M."/>
            <person name="Roberts A."/>
            <person name="Saif S."/>
            <person name="Shea T."/>
            <person name="Sisk P."/>
            <person name="Sykes S."/>
            <person name="Wortman J."/>
            <person name="Nusbaum C."/>
            <person name="Birren B."/>
        </authorList>
    </citation>
    <scope>NUCLEOTIDE SEQUENCE [LARGE SCALE GENOMIC DNA]</scope>
    <source>
        <strain evidence="8">ACB1</strain>
    </source>
</reference>
<dbReference type="PROSITE" id="PS52029">
    <property type="entry name" value="LD_TPASE"/>
    <property type="match status" value="1"/>
</dbReference>
<feature type="active site" description="Nucleophile" evidence="6">
    <location>
        <position position="422"/>
    </location>
</feature>
<evidence type="ECO:0000256" key="2">
    <source>
        <dbReference type="ARBA" id="ARBA00022679"/>
    </source>
</evidence>
<dbReference type="GO" id="GO:0018104">
    <property type="term" value="P:peptidoglycan-protein cross-linking"/>
    <property type="evidence" value="ECO:0007669"/>
    <property type="project" value="TreeGrafter"/>
</dbReference>
<evidence type="ECO:0000313" key="8">
    <source>
        <dbReference type="EMBL" id="EHL12790.1"/>
    </source>
</evidence>
<dbReference type="EMBL" id="AFZC02000003">
    <property type="protein sequence ID" value="EHL12790.1"/>
    <property type="molecule type" value="Genomic_DNA"/>
</dbReference>
<dbReference type="SUPFAM" id="SSF141523">
    <property type="entry name" value="L,D-transpeptidase catalytic domain-like"/>
    <property type="match status" value="1"/>
</dbReference>
<proteinExistence type="predicted"/>
<dbReference type="PATRIC" id="fig|796943.3.peg.737"/>
<evidence type="ECO:0000259" key="7">
    <source>
        <dbReference type="PROSITE" id="PS52029"/>
    </source>
</evidence>
<comment type="pathway">
    <text evidence="1 6">Cell wall biogenesis; peptidoglycan biosynthesis.</text>
</comment>
<evidence type="ECO:0000256" key="6">
    <source>
        <dbReference type="PROSITE-ProRule" id="PRU01373"/>
    </source>
</evidence>
<dbReference type="Pfam" id="PF03734">
    <property type="entry name" value="YkuD"/>
    <property type="match status" value="1"/>
</dbReference>
<dbReference type="InterPro" id="IPR022029">
    <property type="entry name" value="YoaR-like_PG-bd"/>
</dbReference>
<accession>G9WLY5</accession>
<keyword evidence="4 6" id="KW-0573">Peptidoglycan synthesis</keyword>
<reference evidence="8" key="1">
    <citation type="submission" date="2011-08" db="EMBL/GenBank/DDBJ databases">
        <authorList>
            <consortium name="The Broad Institute Genome Sequencing Platform"/>
            <person name="Earl A."/>
            <person name="Ward D."/>
            <person name="Feldgarden M."/>
            <person name="Gevers D."/>
            <person name="Sizova M."/>
            <person name="Hazen A."/>
            <person name="Epstein S."/>
            <person name="Young S.K."/>
            <person name="Zeng Q."/>
            <person name="Gargeya S."/>
            <person name="Fitzgerald M."/>
            <person name="Haas B."/>
            <person name="Abouelleil A."/>
            <person name="Alvarado L."/>
            <person name="Arachchi H.M."/>
            <person name="Berlin A."/>
            <person name="Brown A."/>
            <person name="Chapman S.B."/>
            <person name="Chen Z."/>
            <person name="Dunbar C."/>
            <person name="Freedman E."/>
            <person name="Gearin G."/>
            <person name="Gellesch M."/>
            <person name="Goldberg J."/>
            <person name="Griggs A."/>
            <person name="Gujja S."/>
            <person name="Heiman D."/>
            <person name="Howarth C."/>
            <person name="Larson L."/>
            <person name="Lui A."/>
            <person name="MacDonald P.J.P."/>
            <person name="Montmayeur A."/>
            <person name="Murphy C."/>
            <person name="Neiman D."/>
            <person name="Pearson M."/>
            <person name="Priest M."/>
            <person name="Roberts A."/>
            <person name="Saif S."/>
            <person name="Shea T."/>
            <person name="Shenoy N."/>
            <person name="Sisk P."/>
            <person name="Stolte C."/>
            <person name="Sykes S."/>
            <person name="Wortman J."/>
            <person name="Nusbaum C."/>
            <person name="Birren B."/>
        </authorList>
    </citation>
    <scope>NUCLEOTIDE SEQUENCE</scope>
    <source>
        <strain evidence="8">ACB1</strain>
    </source>
</reference>
<dbReference type="GO" id="GO:0008360">
    <property type="term" value="P:regulation of cell shape"/>
    <property type="evidence" value="ECO:0007669"/>
    <property type="project" value="UniProtKB-UniRule"/>
</dbReference>
<feature type="domain" description="L,D-TPase catalytic" evidence="7">
    <location>
        <begin position="327"/>
        <end position="446"/>
    </location>
</feature>
<dbReference type="PANTHER" id="PTHR30582">
    <property type="entry name" value="L,D-TRANSPEPTIDASE"/>
    <property type="match status" value="1"/>
</dbReference>
<dbReference type="Gene3D" id="2.40.440.10">
    <property type="entry name" value="L,D-transpeptidase catalytic domain-like"/>
    <property type="match status" value="1"/>
</dbReference>
<dbReference type="Pfam" id="PF12229">
    <property type="entry name" value="PG_binding_4"/>
    <property type="match status" value="1"/>
</dbReference>
<dbReference type="InterPro" id="IPR050979">
    <property type="entry name" value="LD-transpeptidase"/>
</dbReference>
<keyword evidence="3 6" id="KW-0133">Cell shape</keyword>
<name>G9WLY5_9FIRM</name>
<evidence type="ECO:0000313" key="9">
    <source>
        <dbReference type="Proteomes" id="UP000018461"/>
    </source>
</evidence>
<feature type="active site" description="Proton donor/acceptor" evidence="6">
    <location>
        <position position="401"/>
    </location>
</feature>
<sequence>MKKQILISLGVSVLTIISLLLLFLTFMEGRFFPGTMVNQVDLSLMKREEAAEYFSNWKQEEFGLSLVDKEGNTELLSGKEIQLRYAPDFSAIPKPDSFLMLFSLGKQKDYPLKGSLAYDESLLRSFVEKYAASHSTDESPREGFLSAYVPGAGYLIGEEKQGGKISAEVLENAIKNAIQEGKNLVRLEDAGVYEEAEKRENLESLKDEKNKSLPGTVRYNFSGEIVELNSDTTLSWFTEDGSKLDNQRVKEYVKNLKTYTDTSGKERSFLTEDGRVLSLGGKYGFSISEKKEVKQLSENLLAKENIVRDAEYETVAASRGADDIGNTYVEVDIGRQKIFYFENGVQLLSSDCVTGNIARRHGTPDGIYSLTYKARNATLKGPDYEAKVNYWMPFNRGIGFHDALWRNRFGGSIYRNAGSHGCINLPFNSAQNLYQKVYQGIPVVCHY</sequence>
<dbReference type="SUPFAM" id="SSF143985">
    <property type="entry name" value="L,D-transpeptidase pre-catalytic domain-like"/>
    <property type="match status" value="1"/>
</dbReference>
<dbReference type="GO" id="GO:0071555">
    <property type="term" value="P:cell wall organization"/>
    <property type="evidence" value="ECO:0007669"/>
    <property type="project" value="UniProtKB-UniRule"/>
</dbReference>
<keyword evidence="5 6" id="KW-0961">Cell wall biogenesis/degradation</keyword>
<dbReference type="CDD" id="cd16913">
    <property type="entry name" value="YkuD_like"/>
    <property type="match status" value="1"/>
</dbReference>
<dbReference type="GO" id="GO:0016740">
    <property type="term" value="F:transferase activity"/>
    <property type="evidence" value="ECO:0007669"/>
    <property type="project" value="UniProtKB-KW"/>
</dbReference>
<dbReference type="UniPathway" id="UPA00219"/>
<dbReference type="AlphaFoldDB" id="G9WLY5"/>
<dbReference type="RefSeq" id="WP_009534213.1">
    <property type="nucleotide sequence ID" value="NZ_KE148312.1"/>
</dbReference>
<dbReference type="HOGENOM" id="CLU_022707_2_1_9"/>
<dbReference type="PANTHER" id="PTHR30582:SF33">
    <property type="entry name" value="EXPORTED PROTEIN"/>
    <property type="match status" value="1"/>
</dbReference>
<dbReference type="InterPro" id="IPR038054">
    <property type="entry name" value="LD_TPept-like_central_sf"/>
</dbReference>
<dbReference type="STRING" id="796943.HMPREF9625_00344"/>
<evidence type="ECO:0000256" key="3">
    <source>
        <dbReference type="ARBA" id="ARBA00022960"/>
    </source>
</evidence>
<evidence type="ECO:0000256" key="4">
    <source>
        <dbReference type="ARBA" id="ARBA00022984"/>
    </source>
</evidence>
<organism evidence="8 9">
    <name type="scientific">Oribacterium parvum ACB1</name>
    <dbReference type="NCBI Taxonomy" id="796943"/>
    <lineage>
        <taxon>Bacteria</taxon>
        <taxon>Bacillati</taxon>
        <taxon>Bacillota</taxon>
        <taxon>Clostridia</taxon>
        <taxon>Lachnospirales</taxon>
        <taxon>Lachnospiraceae</taxon>
        <taxon>Oribacterium</taxon>
    </lineage>
</organism>
<evidence type="ECO:0000256" key="5">
    <source>
        <dbReference type="ARBA" id="ARBA00023316"/>
    </source>
</evidence>
<protein>
    <recommendedName>
        <fullName evidence="7">L,D-TPase catalytic domain-containing protein</fullName>
    </recommendedName>
</protein>
<dbReference type="Proteomes" id="UP000018461">
    <property type="component" value="Unassembled WGS sequence"/>
</dbReference>
<keyword evidence="9" id="KW-1185">Reference proteome</keyword>
<gene>
    <name evidence="8" type="ORF">HMPREF9625_00344</name>
</gene>
<comment type="caution">
    <text evidence="8">The sequence shown here is derived from an EMBL/GenBank/DDBJ whole genome shotgun (WGS) entry which is preliminary data.</text>
</comment>
<dbReference type="InterPro" id="IPR038063">
    <property type="entry name" value="Transpep_catalytic_dom"/>
</dbReference>
<evidence type="ECO:0000256" key="1">
    <source>
        <dbReference type="ARBA" id="ARBA00004752"/>
    </source>
</evidence>
<keyword evidence="2" id="KW-0808">Transferase</keyword>
<dbReference type="GO" id="GO:0005576">
    <property type="term" value="C:extracellular region"/>
    <property type="evidence" value="ECO:0007669"/>
    <property type="project" value="TreeGrafter"/>
</dbReference>
<dbReference type="InterPro" id="IPR005490">
    <property type="entry name" value="LD_TPept_cat_dom"/>
</dbReference>
<dbReference type="Gene3D" id="3.10.20.800">
    <property type="match status" value="1"/>
</dbReference>